<evidence type="ECO:0000313" key="1">
    <source>
        <dbReference type="EMBL" id="RRT55300.1"/>
    </source>
</evidence>
<dbReference type="Proteomes" id="UP000287651">
    <property type="component" value="Unassembled WGS sequence"/>
</dbReference>
<gene>
    <name evidence="1" type="ORF">B296_00048540</name>
</gene>
<proteinExistence type="predicted"/>
<protein>
    <submittedName>
        <fullName evidence="1">Uncharacterized protein</fullName>
    </submittedName>
</protein>
<organism evidence="1 2">
    <name type="scientific">Ensete ventricosum</name>
    <name type="common">Abyssinian banana</name>
    <name type="synonym">Musa ensete</name>
    <dbReference type="NCBI Taxonomy" id="4639"/>
    <lineage>
        <taxon>Eukaryota</taxon>
        <taxon>Viridiplantae</taxon>
        <taxon>Streptophyta</taxon>
        <taxon>Embryophyta</taxon>
        <taxon>Tracheophyta</taxon>
        <taxon>Spermatophyta</taxon>
        <taxon>Magnoliopsida</taxon>
        <taxon>Liliopsida</taxon>
        <taxon>Zingiberales</taxon>
        <taxon>Musaceae</taxon>
        <taxon>Ensete</taxon>
    </lineage>
</organism>
<reference evidence="1 2" key="1">
    <citation type="journal article" date="2014" name="Agronomy (Basel)">
        <title>A Draft Genome Sequence for Ensete ventricosum, the Drought-Tolerant Tree Against Hunger.</title>
        <authorList>
            <person name="Harrison J."/>
            <person name="Moore K.A."/>
            <person name="Paszkiewicz K."/>
            <person name="Jones T."/>
            <person name="Grant M."/>
            <person name="Ambacheew D."/>
            <person name="Muzemil S."/>
            <person name="Studholme D.J."/>
        </authorList>
    </citation>
    <scope>NUCLEOTIDE SEQUENCE [LARGE SCALE GENOMIC DNA]</scope>
</reference>
<sequence>MGESKYHSFLIYLVDELCTGSKTLLRNLVEDNSCQILTNSDKCSQSRLSVSFSNRIPIESESDTNLLDGND</sequence>
<dbReference type="EMBL" id="AMZH03010153">
    <property type="protein sequence ID" value="RRT55300.1"/>
    <property type="molecule type" value="Genomic_DNA"/>
</dbReference>
<accession>A0A426YU93</accession>
<comment type="caution">
    <text evidence="1">The sequence shown here is derived from an EMBL/GenBank/DDBJ whole genome shotgun (WGS) entry which is preliminary data.</text>
</comment>
<name>A0A426YU93_ENSVE</name>
<evidence type="ECO:0000313" key="2">
    <source>
        <dbReference type="Proteomes" id="UP000287651"/>
    </source>
</evidence>
<dbReference type="AlphaFoldDB" id="A0A426YU93"/>